<reference evidence="1 2" key="1">
    <citation type="submission" date="2020-05" db="EMBL/GenBank/DDBJ databases">
        <title>Description of Pedobacter foliorum sp. nov.</title>
        <authorList>
            <person name="Qi S."/>
            <person name="Carlier A."/>
            <person name="Cnockaert M."/>
            <person name="Vandamme P."/>
        </authorList>
    </citation>
    <scope>NUCLEOTIDE SEQUENCE [LARGE SCALE GENOMIC DNA]</scope>
    <source>
        <strain evidence="1 2">LMG 31300</strain>
    </source>
</reference>
<organism evidence="1 2">
    <name type="scientific">Pedobacter boryungensis</name>
    <dbReference type="NCBI Taxonomy" id="869962"/>
    <lineage>
        <taxon>Bacteria</taxon>
        <taxon>Pseudomonadati</taxon>
        <taxon>Bacteroidota</taxon>
        <taxon>Sphingobacteriia</taxon>
        <taxon>Sphingobacteriales</taxon>
        <taxon>Sphingobacteriaceae</taxon>
        <taxon>Pedobacter</taxon>
    </lineage>
</organism>
<comment type="caution">
    <text evidence="1">The sequence shown here is derived from an EMBL/GenBank/DDBJ whole genome shotgun (WGS) entry which is preliminary data.</text>
</comment>
<proteinExistence type="predicted"/>
<sequence length="124" mass="14519">MDRLLKLGYTNLWIDLGLLTKQVLNEQLKEFDKSDDKNTEHYRYETFRKFLTIKKILTDNELSNYIKVAKSDEDEIMANSAILDILTEIELTNFQFDKVCSEIEELGLGPSAQKTISQQKLLRR</sequence>
<keyword evidence="2" id="KW-1185">Reference proteome</keyword>
<protein>
    <submittedName>
        <fullName evidence="1">Uncharacterized protein</fullName>
    </submittedName>
</protein>
<name>A0ABX2DDY2_9SPHI</name>
<gene>
    <name evidence="1" type="ORF">HQN85_11170</name>
</gene>
<evidence type="ECO:0000313" key="1">
    <source>
        <dbReference type="EMBL" id="NQX32294.1"/>
    </source>
</evidence>
<evidence type="ECO:0000313" key="2">
    <source>
        <dbReference type="Proteomes" id="UP000762110"/>
    </source>
</evidence>
<dbReference type="RefSeq" id="WP_173272165.1">
    <property type="nucleotide sequence ID" value="NZ_JABMKV010000002.1"/>
</dbReference>
<accession>A0ABX2DDY2</accession>
<dbReference type="EMBL" id="JABMKV010000002">
    <property type="protein sequence ID" value="NQX32294.1"/>
    <property type="molecule type" value="Genomic_DNA"/>
</dbReference>
<dbReference type="Proteomes" id="UP000762110">
    <property type="component" value="Unassembled WGS sequence"/>
</dbReference>